<evidence type="ECO:0000313" key="5">
    <source>
        <dbReference type="Proteomes" id="UP001355056"/>
    </source>
</evidence>
<dbReference type="PANTHER" id="PTHR43072">
    <property type="entry name" value="N-ACETYLTRANSFERASE"/>
    <property type="match status" value="1"/>
</dbReference>
<accession>A0ABU7YVG0</accession>
<keyword evidence="1" id="KW-0808">Transferase</keyword>
<keyword evidence="5" id="KW-1185">Reference proteome</keyword>
<name>A0ABU7YVG0_9GAMM</name>
<dbReference type="Proteomes" id="UP001355056">
    <property type="component" value="Unassembled WGS sequence"/>
</dbReference>
<sequence>MIRDATPADAAALAGIYNHYIRDTTVTFEEAAVSEAEMASRIAEVRSAGLPWLVAEDEAGVVLGHAYASKWKGRCAYRFAVETTVYLDATAHGRGLGRQLYERLLAMLREAGMHVAIGGIALPNPASIALHEKLGFRKVGQFEEVGFKLGRWVDVGYWQVML</sequence>
<dbReference type="CDD" id="cd04301">
    <property type="entry name" value="NAT_SF"/>
    <property type="match status" value="1"/>
</dbReference>
<dbReference type="SUPFAM" id="SSF55729">
    <property type="entry name" value="Acyl-CoA N-acyltransferases (Nat)"/>
    <property type="match status" value="1"/>
</dbReference>
<evidence type="ECO:0000256" key="2">
    <source>
        <dbReference type="ARBA" id="ARBA00023315"/>
    </source>
</evidence>
<dbReference type="InterPro" id="IPR016181">
    <property type="entry name" value="Acyl_CoA_acyltransferase"/>
</dbReference>
<dbReference type="InterPro" id="IPR000182">
    <property type="entry name" value="GNAT_dom"/>
</dbReference>
<dbReference type="PROSITE" id="PS51186">
    <property type="entry name" value="GNAT"/>
    <property type="match status" value="1"/>
</dbReference>
<keyword evidence="2" id="KW-0012">Acyltransferase</keyword>
<comment type="caution">
    <text evidence="4">The sequence shown here is derived from an EMBL/GenBank/DDBJ whole genome shotgun (WGS) entry which is preliminary data.</text>
</comment>
<gene>
    <name evidence="4" type="ORF">SNE34_02630</name>
</gene>
<dbReference type="EMBL" id="JAXGFP010000001">
    <property type="protein sequence ID" value="MEG3182906.1"/>
    <property type="molecule type" value="Genomic_DNA"/>
</dbReference>
<feature type="domain" description="N-acetyltransferase" evidence="3">
    <location>
        <begin position="1"/>
        <end position="154"/>
    </location>
</feature>
<organism evidence="4 5">
    <name type="scientific">Novilysobacter erysipheiresistens</name>
    <dbReference type="NCBI Taxonomy" id="1749332"/>
    <lineage>
        <taxon>Bacteria</taxon>
        <taxon>Pseudomonadati</taxon>
        <taxon>Pseudomonadota</taxon>
        <taxon>Gammaproteobacteria</taxon>
        <taxon>Lysobacterales</taxon>
        <taxon>Lysobacteraceae</taxon>
        <taxon>Novilysobacter</taxon>
    </lineage>
</organism>
<dbReference type="RefSeq" id="WP_332614414.1">
    <property type="nucleotide sequence ID" value="NZ_JAXGFP010000001.1"/>
</dbReference>
<proteinExistence type="predicted"/>
<protein>
    <submittedName>
        <fullName evidence="4">Arsinothricin resistance N-acetyltransferase ArsN1 family B</fullName>
    </submittedName>
</protein>
<dbReference type="PANTHER" id="PTHR43072:SF23">
    <property type="entry name" value="UPF0039 PROTEIN C11D3.02C"/>
    <property type="match status" value="1"/>
</dbReference>
<evidence type="ECO:0000313" key="4">
    <source>
        <dbReference type="EMBL" id="MEG3182906.1"/>
    </source>
</evidence>
<dbReference type="Pfam" id="PF13420">
    <property type="entry name" value="Acetyltransf_4"/>
    <property type="match status" value="1"/>
</dbReference>
<reference evidence="4 5" key="1">
    <citation type="journal article" date="2016" name="Int. J. Syst. Evol. Microbiol.">
        <title>Lysobacter erysipheiresistens sp. nov., an antagonist of powdery mildew, isolated from tobacco-cultivated soil.</title>
        <authorList>
            <person name="Xie B."/>
            <person name="Li T."/>
            <person name="Lin X."/>
            <person name="Wang C.J."/>
            <person name="Chen Y.J."/>
            <person name="Liu W.J."/>
            <person name="Zhao Z.W."/>
        </authorList>
    </citation>
    <scope>NUCLEOTIDE SEQUENCE [LARGE SCALE GENOMIC DNA]</scope>
    <source>
        <strain evidence="4 5">RS-LYSO-3</strain>
    </source>
</reference>
<dbReference type="Gene3D" id="3.40.630.30">
    <property type="match status" value="1"/>
</dbReference>
<dbReference type="NCBIfam" id="NF040504">
    <property type="entry name" value="resist_ArsN1b"/>
    <property type="match status" value="1"/>
</dbReference>
<evidence type="ECO:0000256" key="1">
    <source>
        <dbReference type="ARBA" id="ARBA00022679"/>
    </source>
</evidence>
<evidence type="ECO:0000259" key="3">
    <source>
        <dbReference type="PROSITE" id="PS51186"/>
    </source>
</evidence>